<dbReference type="RefSeq" id="WP_146576738.1">
    <property type="nucleotide sequence ID" value="NZ_SJPM01000002.1"/>
</dbReference>
<dbReference type="InterPro" id="IPR011429">
    <property type="entry name" value="Cyt_c_Planctomycete-type"/>
</dbReference>
<dbReference type="Proteomes" id="UP000316213">
    <property type="component" value="Unassembled WGS sequence"/>
</dbReference>
<dbReference type="Pfam" id="PF07583">
    <property type="entry name" value="PSCyt2"/>
    <property type="match status" value="1"/>
</dbReference>
<feature type="domain" description="DUF1549" evidence="2">
    <location>
        <begin position="133"/>
        <end position="335"/>
    </location>
</feature>
<sequence length="1009" mass="112802">MMPKTLIAIVIGFAISGQGATAETISFSRDVLPILSDRCFQCHGPDEASREAGVRLDLETTFREVDFDSILDRIEHDDPDQVMPPPETGKRLSDTDKTILKRWLAQDAPWEGHWSYQPIVAPEKRFESLSQAIDGFVSEKLHEKRLNPNPAGPPLAWLRRVTFDLTGLPPTLKEVESFQNDPDYEAVVDRLLASVHFGERMAWDWLEAARYADTHGFQKDNVRTMWAWRDWVIDAFNDNMPFDQFTIKQLAGDLLPDGTLNDQIATGFNRNHRINAEAGAIDEEYRVEYVIDRTDTFATVWMGMTAGCARCHDHKFDPLTQKEYYQLFAFFNNIDERGNDGVGPTAEPDVAVPIDGYATELVTAVETLEQAQDALQAAISENETAYAEWLVQQRDRIASPPFWMVVLPDDIIGTSSGSRFETLGDGSVLFSGANPLNDVHRVEIQIPSSLTIASLRLEALPDASLTDGSLARSFDGDFLLSELTLHVDEQRVGFATANADVETTGRSVSQAIDEGPLTGWSVGPGRRIPATAKFDLTKPLKVQAGQRLAVALRYESREEQYFIGRFRLSLGVDQPGSSSPMDDVSTAITSQLWAAIQSDDEPTLRRAFADSSHLFADQRAALGRATSRLESLKSRSQTRVMVMRERTGPPRPSHVLARGLYDQPGEMVIPDVPEFLGLPLPNDRPRNRLTLAEWLVDPRHPLTSRVAVNRFWQIVFGRALVGTPEDFGKQGEQPSHPKLLDYLAEDFKTNGWNVKRLIRSMALSETYRRDVRVSQEGMQTDPENRWLARGTRHRLPAPAIRDQSLALSGLLVNRVGGPPVRPWQPPGLWQAVAGVNSNTTRYEPDADEGLFRRSLYTFWKRGMPPPNMMVLDSANREVCNVRITTTNSPLQALTTLNDLNFVIPTIVFADRMMRLADKSSSDEERLQRMWLAARADNASRFQLEVLSKVYGQQRDFYASNVTAAKARVSPALRWLGDIAERNDGYVVGLAAATEVAEIILNSDGALCIP</sequence>
<dbReference type="Pfam" id="PF07587">
    <property type="entry name" value="PSD1"/>
    <property type="match status" value="1"/>
</dbReference>
<dbReference type="Pfam" id="PF07635">
    <property type="entry name" value="PSCyt1"/>
    <property type="match status" value="1"/>
</dbReference>
<comment type="caution">
    <text evidence="5">The sequence shown here is derived from an EMBL/GenBank/DDBJ whole genome shotgun (WGS) entry which is preliminary data.</text>
</comment>
<name>A0A5C6AN06_9BACT</name>
<proteinExistence type="predicted"/>
<dbReference type="InterPro" id="IPR036909">
    <property type="entry name" value="Cyt_c-like_dom_sf"/>
</dbReference>
<evidence type="ECO:0000259" key="4">
    <source>
        <dbReference type="Pfam" id="PF07635"/>
    </source>
</evidence>
<keyword evidence="1" id="KW-0175">Coiled coil</keyword>
<feature type="coiled-coil region" evidence="1">
    <location>
        <begin position="361"/>
        <end position="388"/>
    </location>
</feature>
<accession>A0A5C6AN06</accession>
<organism evidence="5 6">
    <name type="scientific">Neorhodopirellula pilleata</name>
    <dbReference type="NCBI Taxonomy" id="2714738"/>
    <lineage>
        <taxon>Bacteria</taxon>
        <taxon>Pseudomonadati</taxon>
        <taxon>Planctomycetota</taxon>
        <taxon>Planctomycetia</taxon>
        <taxon>Pirellulales</taxon>
        <taxon>Pirellulaceae</taxon>
        <taxon>Neorhodopirellula</taxon>
    </lineage>
</organism>
<feature type="domain" description="DUF1553" evidence="3">
    <location>
        <begin position="687"/>
        <end position="948"/>
    </location>
</feature>
<dbReference type="AlphaFoldDB" id="A0A5C6AN06"/>
<dbReference type="GO" id="GO:0009055">
    <property type="term" value="F:electron transfer activity"/>
    <property type="evidence" value="ECO:0007669"/>
    <property type="project" value="InterPro"/>
</dbReference>
<evidence type="ECO:0000259" key="3">
    <source>
        <dbReference type="Pfam" id="PF07587"/>
    </source>
</evidence>
<reference evidence="5 6" key="1">
    <citation type="submission" date="2019-02" db="EMBL/GenBank/DDBJ databases">
        <title>Deep-cultivation of Planctomycetes and their phenomic and genomic characterization uncovers novel biology.</title>
        <authorList>
            <person name="Wiegand S."/>
            <person name="Jogler M."/>
            <person name="Boedeker C."/>
            <person name="Pinto D."/>
            <person name="Vollmers J."/>
            <person name="Rivas-Marin E."/>
            <person name="Kohn T."/>
            <person name="Peeters S.H."/>
            <person name="Heuer A."/>
            <person name="Rast P."/>
            <person name="Oberbeckmann S."/>
            <person name="Bunk B."/>
            <person name="Jeske O."/>
            <person name="Meyerdierks A."/>
            <person name="Storesund J.E."/>
            <person name="Kallscheuer N."/>
            <person name="Luecker S."/>
            <person name="Lage O.M."/>
            <person name="Pohl T."/>
            <person name="Merkel B.J."/>
            <person name="Hornburger P."/>
            <person name="Mueller R.-W."/>
            <person name="Bruemmer F."/>
            <person name="Labrenz M."/>
            <person name="Spormann A.M."/>
            <person name="Op Den Camp H."/>
            <person name="Overmann J."/>
            <person name="Amann R."/>
            <person name="Jetten M.S.M."/>
            <person name="Mascher T."/>
            <person name="Medema M.H."/>
            <person name="Devos D.P."/>
            <person name="Kaster A.-K."/>
            <person name="Ovreas L."/>
            <person name="Rohde M."/>
            <person name="Galperin M.Y."/>
            <person name="Jogler C."/>
        </authorList>
    </citation>
    <scope>NUCLEOTIDE SEQUENCE [LARGE SCALE GENOMIC DNA]</scope>
    <source>
        <strain evidence="5 6">Pla100</strain>
    </source>
</reference>
<gene>
    <name evidence="5" type="ORF">Pla100_11600</name>
</gene>
<evidence type="ECO:0000313" key="6">
    <source>
        <dbReference type="Proteomes" id="UP000316213"/>
    </source>
</evidence>
<dbReference type="SUPFAM" id="SSF46626">
    <property type="entry name" value="Cytochrome c"/>
    <property type="match status" value="1"/>
</dbReference>
<dbReference type="PANTHER" id="PTHR35889">
    <property type="entry name" value="CYCLOINULO-OLIGOSACCHARIDE FRUCTANOTRANSFERASE-RELATED"/>
    <property type="match status" value="1"/>
</dbReference>
<dbReference type="EMBL" id="SJPM01000002">
    <property type="protein sequence ID" value="TWU01433.1"/>
    <property type="molecule type" value="Genomic_DNA"/>
</dbReference>
<evidence type="ECO:0000313" key="5">
    <source>
        <dbReference type="EMBL" id="TWU01433.1"/>
    </source>
</evidence>
<evidence type="ECO:0000256" key="1">
    <source>
        <dbReference type="SAM" id="Coils"/>
    </source>
</evidence>
<feature type="domain" description="Cytochrome C Planctomycete-type" evidence="4">
    <location>
        <begin position="39"/>
        <end position="87"/>
    </location>
</feature>
<protein>
    <submittedName>
        <fullName evidence="5">Planctomycete cytochrome C</fullName>
    </submittedName>
</protein>
<dbReference type="GO" id="GO:0020037">
    <property type="term" value="F:heme binding"/>
    <property type="evidence" value="ECO:0007669"/>
    <property type="project" value="InterPro"/>
</dbReference>
<keyword evidence="6" id="KW-1185">Reference proteome</keyword>
<dbReference type="PANTHER" id="PTHR35889:SF3">
    <property type="entry name" value="F-BOX DOMAIN-CONTAINING PROTEIN"/>
    <property type="match status" value="1"/>
</dbReference>
<dbReference type="InterPro" id="IPR022655">
    <property type="entry name" value="DUF1553"/>
</dbReference>
<dbReference type="InterPro" id="IPR011444">
    <property type="entry name" value="DUF1549"/>
</dbReference>
<dbReference type="OrthoDB" id="127107at2"/>
<evidence type="ECO:0000259" key="2">
    <source>
        <dbReference type="Pfam" id="PF07583"/>
    </source>
</evidence>